<dbReference type="PANTHER" id="PTHR32182">
    <property type="entry name" value="DNA REPLICATION AND REPAIR PROTEIN RECF"/>
    <property type="match status" value="1"/>
</dbReference>
<dbReference type="InterPro" id="IPR027417">
    <property type="entry name" value="P-loop_NTPase"/>
</dbReference>
<keyword evidence="6 9" id="KW-0547">Nucleotide-binding</keyword>
<proteinExistence type="inferred from homology"/>
<comment type="subcellular location">
    <subcellularLocation>
        <location evidence="1 9 10">Cytoplasm</location>
    </subcellularLocation>
</comment>
<dbReference type="GO" id="GO:0005524">
    <property type="term" value="F:ATP binding"/>
    <property type="evidence" value="ECO:0007669"/>
    <property type="project" value="UniProtKB-UniRule"/>
</dbReference>
<evidence type="ECO:0000256" key="6">
    <source>
        <dbReference type="ARBA" id="ARBA00022741"/>
    </source>
</evidence>
<dbReference type="EMBL" id="JACNJN010000175">
    <property type="protein sequence ID" value="MBC8336588.1"/>
    <property type="molecule type" value="Genomic_DNA"/>
</dbReference>
<evidence type="ECO:0000256" key="2">
    <source>
        <dbReference type="ARBA" id="ARBA00008016"/>
    </source>
</evidence>
<dbReference type="InterPro" id="IPR001238">
    <property type="entry name" value="DNA-binding_RecF"/>
</dbReference>
<evidence type="ECO:0000256" key="8">
    <source>
        <dbReference type="ARBA" id="ARBA00023125"/>
    </source>
</evidence>
<dbReference type="GO" id="GO:0005737">
    <property type="term" value="C:cytoplasm"/>
    <property type="evidence" value="ECO:0007669"/>
    <property type="project" value="UniProtKB-SubCell"/>
</dbReference>
<keyword evidence="9 10" id="KW-0227">DNA damage</keyword>
<evidence type="ECO:0000256" key="5">
    <source>
        <dbReference type="ARBA" id="ARBA00022705"/>
    </source>
</evidence>
<evidence type="ECO:0000256" key="3">
    <source>
        <dbReference type="ARBA" id="ARBA00020170"/>
    </source>
</evidence>
<comment type="caution">
    <text evidence="12">The sequence shown here is derived from an EMBL/GenBank/DDBJ whole genome shotgun (WGS) entry which is preliminary data.</text>
</comment>
<dbReference type="HAMAP" id="MF_00365">
    <property type="entry name" value="RecF"/>
    <property type="match status" value="1"/>
</dbReference>
<keyword evidence="9 10" id="KW-0742">SOS response</keyword>
<dbReference type="AlphaFoldDB" id="A0A8J6NP34"/>
<evidence type="ECO:0000256" key="1">
    <source>
        <dbReference type="ARBA" id="ARBA00004496"/>
    </source>
</evidence>
<dbReference type="Proteomes" id="UP000614469">
    <property type="component" value="Unassembled WGS sequence"/>
</dbReference>
<keyword evidence="4 9" id="KW-0963">Cytoplasm</keyword>
<keyword evidence="5 9" id="KW-0235">DNA replication</keyword>
<comment type="function">
    <text evidence="9 10">The RecF protein is involved in DNA metabolism; it is required for DNA replication and normal SOS inducibility. RecF binds preferentially to single-stranded, linear DNA. It also seems to bind ATP.</text>
</comment>
<dbReference type="PROSITE" id="PS00618">
    <property type="entry name" value="RECF_2"/>
    <property type="match status" value="1"/>
</dbReference>
<protein>
    <recommendedName>
        <fullName evidence="3 9">DNA replication and repair protein RecF</fullName>
    </recommendedName>
</protein>
<dbReference type="GO" id="GO:0006260">
    <property type="term" value="P:DNA replication"/>
    <property type="evidence" value="ECO:0007669"/>
    <property type="project" value="UniProtKB-UniRule"/>
</dbReference>
<feature type="binding site" evidence="9">
    <location>
        <begin position="30"/>
        <end position="37"/>
    </location>
    <ligand>
        <name>ATP</name>
        <dbReference type="ChEBI" id="CHEBI:30616"/>
    </ligand>
</feature>
<dbReference type="InterPro" id="IPR003395">
    <property type="entry name" value="RecF/RecN/SMC_N"/>
</dbReference>
<dbReference type="GO" id="GO:0009432">
    <property type="term" value="P:SOS response"/>
    <property type="evidence" value="ECO:0007669"/>
    <property type="project" value="UniProtKB-UniRule"/>
</dbReference>
<gene>
    <name evidence="9" type="primary">recF</name>
    <name evidence="12" type="ORF">H8E29_15105</name>
</gene>
<evidence type="ECO:0000256" key="4">
    <source>
        <dbReference type="ARBA" id="ARBA00022490"/>
    </source>
</evidence>
<reference evidence="12 13" key="1">
    <citation type="submission" date="2020-08" db="EMBL/GenBank/DDBJ databases">
        <title>Bridging the membrane lipid divide: bacteria of the FCB group superphylum have the potential to synthesize archaeal ether lipids.</title>
        <authorList>
            <person name="Villanueva L."/>
            <person name="Von Meijenfeldt F.A.B."/>
            <person name="Westbye A.B."/>
            <person name="Yadav S."/>
            <person name="Hopmans E.C."/>
            <person name="Dutilh B.E."/>
            <person name="Sinninghe Damste J.S."/>
        </authorList>
    </citation>
    <scope>NUCLEOTIDE SEQUENCE [LARGE SCALE GENOMIC DNA]</scope>
    <source>
        <strain evidence="12">NIOZ-UU36</strain>
    </source>
</reference>
<evidence type="ECO:0000256" key="7">
    <source>
        <dbReference type="ARBA" id="ARBA00022840"/>
    </source>
</evidence>
<evidence type="ECO:0000259" key="11">
    <source>
        <dbReference type="Pfam" id="PF02463"/>
    </source>
</evidence>
<dbReference type="PANTHER" id="PTHR32182:SF0">
    <property type="entry name" value="DNA REPLICATION AND REPAIR PROTEIN RECF"/>
    <property type="match status" value="1"/>
</dbReference>
<name>A0A8J6NP34_9CHLR</name>
<dbReference type="InterPro" id="IPR042174">
    <property type="entry name" value="RecF_2"/>
</dbReference>
<dbReference type="GO" id="GO:0003697">
    <property type="term" value="F:single-stranded DNA binding"/>
    <property type="evidence" value="ECO:0007669"/>
    <property type="project" value="UniProtKB-UniRule"/>
</dbReference>
<dbReference type="Gene3D" id="1.20.1050.90">
    <property type="entry name" value="RecF/RecN/SMC, N-terminal domain"/>
    <property type="match status" value="1"/>
</dbReference>
<comment type="similarity">
    <text evidence="2 9 10">Belongs to the RecF family.</text>
</comment>
<keyword evidence="7 9" id="KW-0067">ATP-binding</keyword>
<dbReference type="Pfam" id="PF02463">
    <property type="entry name" value="SMC_N"/>
    <property type="match status" value="1"/>
</dbReference>
<dbReference type="Gene3D" id="3.40.50.300">
    <property type="entry name" value="P-loop containing nucleotide triphosphate hydrolases"/>
    <property type="match status" value="1"/>
</dbReference>
<evidence type="ECO:0000256" key="9">
    <source>
        <dbReference type="HAMAP-Rule" id="MF_00365"/>
    </source>
</evidence>
<dbReference type="SUPFAM" id="SSF52540">
    <property type="entry name" value="P-loop containing nucleoside triphosphate hydrolases"/>
    <property type="match status" value="1"/>
</dbReference>
<dbReference type="GO" id="GO:0006302">
    <property type="term" value="P:double-strand break repair"/>
    <property type="evidence" value="ECO:0007669"/>
    <property type="project" value="TreeGrafter"/>
</dbReference>
<organism evidence="12 13">
    <name type="scientific">Candidatus Desulfolinea nitratireducens</name>
    <dbReference type="NCBI Taxonomy" id="2841698"/>
    <lineage>
        <taxon>Bacteria</taxon>
        <taxon>Bacillati</taxon>
        <taxon>Chloroflexota</taxon>
        <taxon>Anaerolineae</taxon>
        <taxon>Anaerolineales</taxon>
        <taxon>Anaerolineales incertae sedis</taxon>
        <taxon>Candidatus Desulfolinea</taxon>
    </lineage>
</organism>
<keyword evidence="8 9" id="KW-0238">DNA-binding</keyword>
<accession>A0A8J6NP34</accession>
<dbReference type="InterPro" id="IPR018078">
    <property type="entry name" value="DNA-binding_RecF_CS"/>
</dbReference>
<keyword evidence="9 10" id="KW-0234">DNA repair</keyword>
<feature type="domain" description="RecF/RecN/SMC N-terminal" evidence="11">
    <location>
        <begin position="3"/>
        <end position="383"/>
    </location>
</feature>
<evidence type="ECO:0000313" key="12">
    <source>
        <dbReference type="EMBL" id="MBC8336588.1"/>
    </source>
</evidence>
<evidence type="ECO:0000313" key="13">
    <source>
        <dbReference type="Proteomes" id="UP000614469"/>
    </source>
</evidence>
<dbReference type="GO" id="GO:0000731">
    <property type="term" value="P:DNA synthesis involved in DNA repair"/>
    <property type="evidence" value="ECO:0007669"/>
    <property type="project" value="TreeGrafter"/>
</dbReference>
<sequence length="401" mass="45296">MHLTHLSLTNFRNFARLDMDIPRGSVLLVGSNAQGKTSILEAIYFLAAFTSFQTNSDRQLINFISARSKELTVGRIVADYKSGGASHRLEVRLIYEPVGVNGKRLRKEILLDGVKRSANEAVGHFNAVLFVPQMSQIIEGGPDERRRYLNQTLAQIIPAYAHTLSEYAQAVSQRNALLKQLSERGGDPDQLAFWDETVTDRGARLILWRIQAIQELETLAARIHRELTHGSEVLRLAYQPAFDPLATPQKQFALKMETETDRSGFELDPIKQAFAERLIALRSEEIARGVTTIGPHRDELRFMASGTDLGHYGSRGQIRTALLSLKLAEVDWMKNRSGEWPVILLDEVMAELDSQRRQDLLQYLGKSEQALLTTTDSQFFTEEFIQRASVWEVQKGTVRNS</sequence>
<dbReference type="PROSITE" id="PS00617">
    <property type="entry name" value="RECF_1"/>
    <property type="match status" value="1"/>
</dbReference>
<dbReference type="NCBIfam" id="TIGR00611">
    <property type="entry name" value="recf"/>
    <property type="match status" value="1"/>
</dbReference>
<evidence type="ECO:0000256" key="10">
    <source>
        <dbReference type="RuleBase" id="RU000578"/>
    </source>
</evidence>